<evidence type="ECO:0000256" key="3">
    <source>
        <dbReference type="SAM" id="MobiDB-lite"/>
    </source>
</evidence>
<dbReference type="Gene3D" id="2.120.10.80">
    <property type="entry name" value="Kelch-type beta propeller"/>
    <property type="match status" value="1"/>
</dbReference>
<dbReference type="Proteomes" id="UP000789901">
    <property type="component" value="Unassembled WGS sequence"/>
</dbReference>
<dbReference type="PANTHER" id="PTHR46093">
    <property type="entry name" value="ACYL-COA-BINDING DOMAIN-CONTAINING PROTEIN 5"/>
    <property type="match status" value="1"/>
</dbReference>
<evidence type="ECO:0000256" key="4">
    <source>
        <dbReference type="SAM" id="Phobius"/>
    </source>
</evidence>
<sequence>MPLKVYHNIIILKWLFIIFILLTLIQSISSVDPRWGHTATLINDTIYFVGGRTNDNRFTLDFISLKLSKEFPLISPPWIELDSTGMPLTFDHSAVAAGINNTKIVVFGGGVDDPASAAMSSLLVYDPKLSFWVRLTISSTPSRRFLHSAVILSNQIMLIYGGEIGVETGNQNSLVLADLWGFNTSSLSGWQGFPSLANSPGMRERHTASIIGNKMIIIGGTDGKSLISMSSIYVFDSIAVNWTLITATGQVPSSRIDHSAVDVAVLNTTYWDWAAPPTTNTPMHRFKHSATIFGANMIVAFGIIRPGIGPGTMDDQIYCLNLLNWTWLNNYAPQPVPQRNITPPPQITTTIGTPTISPIFVPTNPLNQTDTDEQMTQPQNSIFAQTLLGNTSDNDIRPSDPENGKRRSVKFSETNITITPVVFTKGHHPQGSLEVELGNTNDLKRISGHDIITRTGMETEDGGSRSRRLSSLRIEKDNGSINIVNIGRGLDVQMQSNAMLVSRNELRVVNPDPEDNNYN</sequence>
<keyword evidence="4" id="KW-1133">Transmembrane helix</keyword>
<protein>
    <submittedName>
        <fullName evidence="5">29226_t:CDS:1</fullName>
    </submittedName>
</protein>
<evidence type="ECO:0000256" key="1">
    <source>
        <dbReference type="ARBA" id="ARBA00022441"/>
    </source>
</evidence>
<keyword evidence="1" id="KW-0880">Kelch repeat</keyword>
<keyword evidence="4" id="KW-0472">Membrane</keyword>
<dbReference type="SUPFAM" id="SSF50965">
    <property type="entry name" value="Galactose oxidase, central domain"/>
    <property type="match status" value="1"/>
</dbReference>
<organism evidence="5 6">
    <name type="scientific">Gigaspora margarita</name>
    <dbReference type="NCBI Taxonomy" id="4874"/>
    <lineage>
        <taxon>Eukaryota</taxon>
        <taxon>Fungi</taxon>
        <taxon>Fungi incertae sedis</taxon>
        <taxon>Mucoromycota</taxon>
        <taxon>Glomeromycotina</taxon>
        <taxon>Glomeromycetes</taxon>
        <taxon>Diversisporales</taxon>
        <taxon>Gigasporaceae</taxon>
        <taxon>Gigaspora</taxon>
    </lineage>
</organism>
<feature type="compositionally biased region" description="Basic and acidic residues" evidence="3">
    <location>
        <begin position="394"/>
        <end position="405"/>
    </location>
</feature>
<dbReference type="Pfam" id="PF24681">
    <property type="entry name" value="Kelch_KLHDC2_KLHL20_DRC7"/>
    <property type="match status" value="1"/>
</dbReference>
<name>A0ABN7UMR6_GIGMA</name>
<proteinExistence type="predicted"/>
<feature type="region of interest" description="Disordered" evidence="3">
    <location>
        <begin position="387"/>
        <end position="407"/>
    </location>
</feature>
<dbReference type="EMBL" id="CAJVQB010003982">
    <property type="protein sequence ID" value="CAG8623402.1"/>
    <property type="molecule type" value="Genomic_DNA"/>
</dbReference>
<keyword evidence="6" id="KW-1185">Reference proteome</keyword>
<comment type="caution">
    <text evidence="5">The sequence shown here is derived from an EMBL/GenBank/DDBJ whole genome shotgun (WGS) entry which is preliminary data.</text>
</comment>
<dbReference type="InterPro" id="IPR015915">
    <property type="entry name" value="Kelch-typ_b-propeller"/>
</dbReference>
<evidence type="ECO:0000313" key="6">
    <source>
        <dbReference type="Proteomes" id="UP000789901"/>
    </source>
</evidence>
<keyword evidence="4" id="KW-0812">Transmembrane</keyword>
<evidence type="ECO:0000256" key="2">
    <source>
        <dbReference type="ARBA" id="ARBA00022737"/>
    </source>
</evidence>
<reference evidence="5 6" key="1">
    <citation type="submission" date="2021-06" db="EMBL/GenBank/DDBJ databases">
        <authorList>
            <person name="Kallberg Y."/>
            <person name="Tangrot J."/>
            <person name="Rosling A."/>
        </authorList>
    </citation>
    <scope>NUCLEOTIDE SEQUENCE [LARGE SCALE GENOMIC DNA]</scope>
    <source>
        <strain evidence="5 6">120-4 pot B 10/14</strain>
    </source>
</reference>
<accession>A0ABN7UMR6</accession>
<keyword evidence="2" id="KW-0677">Repeat</keyword>
<feature type="transmembrane region" description="Helical" evidence="4">
    <location>
        <begin position="6"/>
        <end position="25"/>
    </location>
</feature>
<dbReference type="PANTHER" id="PTHR46093:SF18">
    <property type="entry name" value="FIBRONECTIN TYPE-III DOMAIN-CONTAINING PROTEIN"/>
    <property type="match status" value="1"/>
</dbReference>
<dbReference type="InterPro" id="IPR011043">
    <property type="entry name" value="Gal_Oxase/kelch_b-propeller"/>
</dbReference>
<gene>
    <name evidence="5" type="ORF">GMARGA_LOCUS7962</name>
</gene>
<evidence type="ECO:0000313" key="5">
    <source>
        <dbReference type="EMBL" id="CAG8623402.1"/>
    </source>
</evidence>